<name>A0A171AHE2_9BACT</name>
<protein>
    <recommendedName>
        <fullName evidence="2">DUF4382 domain-containing protein</fullName>
    </recommendedName>
</protein>
<reference evidence="4" key="1">
    <citation type="submission" date="2016-04" db="EMBL/GenBank/DDBJ databases">
        <title>Draft genome sequence of Paludibacter jiangxiensis strain NM7.</title>
        <authorList>
            <person name="Qiu Y."/>
            <person name="Matsuura N."/>
            <person name="Ohashi A."/>
            <person name="Tourlousse M.D."/>
            <person name="Sekiguchi Y."/>
        </authorList>
    </citation>
    <scope>NUCLEOTIDE SEQUENCE [LARGE SCALE GENOMIC DNA]</scope>
    <source>
        <strain evidence="4">NM7</strain>
    </source>
</reference>
<dbReference type="STRING" id="681398.PJIAN_4272"/>
<dbReference type="Gene3D" id="2.60.40.1120">
    <property type="entry name" value="Carboxypeptidase-like, regulatory domain"/>
    <property type="match status" value="1"/>
</dbReference>
<keyword evidence="4" id="KW-1185">Reference proteome</keyword>
<proteinExistence type="predicted"/>
<evidence type="ECO:0000313" key="4">
    <source>
        <dbReference type="Proteomes" id="UP000076586"/>
    </source>
</evidence>
<dbReference type="AlphaFoldDB" id="A0A171AHE2"/>
<comment type="caution">
    <text evidence="3">The sequence shown here is derived from an EMBL/GenBank/DDBJ whole genome shotgun (WGS) entry which is preliminary data.</text>
</comment>
<gene>
    <name evidence="3" type="ORF">PJIAN_4272</name>
</gene>
<dbReference type="Pfam" id="PF14321">
    <property type="entry name" value="DUF4382"/>
    <property type="match status" value="1"/>
</dbReference>
<keyword evidence="1" id="KW-0732">Signal</keyword>
<evidence type="ECO:0000313" key="3">
    <source>
        <dbReference type="EMBL" id="GAT63731.1"/>
    </source>
</evidence>
<organism evidence="3 4">
    <name type="scientific">Paludibacter jiangxiensis</name>
    <dbReference type="NCBI Taxonomy" id="681398"/>
    <lineage>
        <taxon>Bacteria</taxon>
        <taxon>Pseudomonadati</taxon>
        <taxon>Bacteroidota</taxon>
        <taxon>Bacteroidia</taxon>
        <taxon>Bacteroidales</taxon>
        <taxon>Paludibacteraceae</taxon>
        <taxon>Paludibacter</taxon>
    </lineage>
</organism>
<feature type="chain" id="PRO_5007905254" description="DUF4382 domain-containing protein" evidence="1">
    <location>
        <begin position="21"/>
        <end position="258"/>
    </location>
</feature>
<sequence length="258" mass="27260">MNKKIIAAIFVAGTLALGLASCTTDPVKNATFSVRLTDAPANFQQVLIDIQSAQINVAATGVTDNWVSLPIRSGVYNLLDFRNGMDTLLAKIELPAGQITQMRLVLGSNNQVKINDQLYTLDTPSAMQSGLKFNINAILTEGIDYQLWIDFDAARSIVAKGNGGFNLKPVIRTFTKATSGAIKGMVSPVAAAPYVTAIAGGDTIGTIAGSDGKFLLRGIDAGTYKVVFQPVSPYTNKTVDNVLVTSGQVTDMGTVALQ</sequence>
<evidence type="ECO:0000259" key="2">
    <source>
        <dbReference type="Pfam" id="PF14321"/>
    </source>
</evidence>
<dbReference type="OrthoDB" id="2111471at2"/>
<dbReference type="SUPFAM" id="SSF49452">
    <property type="entry name" value="Starch-binding domain-like"/>
    <property type="match status" value="1"/>
</dbReference>
<evidence type="ECO:0000256" key="1">
    <source>
        <dbReference type="SAM" id="SignalP"/>
    </source>
</evidence>
<feature type="domain" description="DUF4382" evidence="2">
    <location>
        <begin position="29"/>
        <end position="169"/>
    </location>
</feature>
<accession>A0A171AHE2</accession>
<dbReference type="RefSeq" id="WP_068705200.1">
    <property type="nucleotide sequence ID" value="NZ_BDCR01000004.1"/>
</dbReference>
<dbReference type="InterPro" id="IPR025491">
    <property type="entry name" value="DUF4382"/>
</dbReference>
<dbReference type="PROSITE" id="PS51257">
    <property type="entry name" value="PROKAR_LIPOPROTEIN"/>
    <property type="match status" value="1"/>
</dbReference>
<reference evidence="4" key="2">
    <citation type="journal article" date="2017" name="Genome Announc.">
        <title>Draft genome sequence of Paludibacter jiangxiensis NM7(T), a propionate-producing fermentative bacterium.</title>
        <authorList>
            <person name="Qiu Y.-L."/>
            <person name="Tourlousse D.M."/>
            <person name="Matsuura N."/>
            <person name="Ohashi A."/>
            <person name="Sekiguchi Y."/>
        </authorList>
    </citation>
    <scope>NUCLEOTIDE SEQUENCE [LARGE SCALE GENOMIC DNA]</scope>
    <source>
        <strain evidence="4">NM7</strain>
    </source>
</reference>
<dbReference type="GO" id="GO:0030246">
    <property type="term" value="F:carbohydrate binding"/>
    <property type="evidence" value="ECO:0007669"/>
    <property type="project" value="InterPro"/>
</dbReference>
<dbReference type="EMBL" id="BDCR01000004">
    <property type="protein sequence ID" value="GAT63731.1"/>
    <property type="molecule type" value="Genomic_DNA"/>
</dbReference>
<feature type="signal peptide" evidence="1">
    <location>
        <begin position="1"/>
        <end position="20"/>
    </location>
</feature>
<dbReference type="InterPro" id="IPR013784">
    <property type="entry name" value="Carb-bd-like_fold"/>
</dbReference>
<dbReference type="Proteomes" id="UP000076586">
    <property type="component" value="Unassembled WGS sequence"/>
</dbReference>